<accession>A0A9X3ZLW0</accession>
<proteinExistence type="predicted"/>
<sequence length="61" mass="7155">MITENEKRAVNEGIAYCIEQLEEAQKYLRDEDVDATLIFAANSLKRLQNVKLRLQVNRFNQ</sequence>
<dbReference type="RefSeq" id="WP_271345551.1">
    <property type="nucleotide sequence ID" value="NZ_JANJHC010000017.1"/>
</dbReference>
<organism evidence="1 2">
    <name type="scientific">Pasteurella multocida</name>
    <dbReference type="NCBI Taxonomy" id="747"/>
    <lineage>
        <taxon>Bacteria</taxon>
        <taxon>Pseudomonadati</taxon>
        <taxon>Pseudomonadota</taxon>
        <taxon>Gammaproteobacteria</taxon>
        <taxon>Pasteurellales</taxon>
        <taxon>Pasteurellaceae</taxon>
        <taxon>Pasteurella</taxon>
    </lineage>
</organism>
<evidence type="ECO:0000313" key="1">
    <source>
        <dbReference type="EMBL" id="MDA5623540.1"/>
    </source>
</evidence>
<dbReference type="EMBL" id="JANJHC010000017">
    <property type="protein sequence ID" value="MDA5623540.1"/>
    <property type="molecule type" value="Genomic_DNA"/>
</dbReference>
<dbReference type="AlphaFoldDB" id="A0A9X3ZLW0"/>
<reference evidence="1" key="1">
    <citation type="submission" date="2022-07" db="EMBL/GenBank/DDBJ databases">
        <title>Genome-based characterization of novel serogroup A variants of Pasteurella multocida.</title>
        <authorList>
            <person name="Prajapati A."/>
            <person name="Yogisharadhya R."/>
            <person name="Mohanty N."/>
            <person name="Chanda M."/>
            <person name="Mendem S.K."/>
            <person name="Siddaramappa S."/>
            <person name="Shivachandra S.B."/>
        </authorList>
    </citation>
    <scope>NUCLEOTIDE SEQUENCE</scope>
    <source>
        <strain evidence="1">NIVEDIPm19</strain>
    </source>
</reference>
<protein>
    <submittedName>
        <fullName evidence="1">Uncharacterized protein</fullName>
    </submittedName>
</protein>
<dbReference type="Proteomes" id="UP001145481">
    <property type="component" value="Unassembled WGS sequence"/>
</dbReference>
<comment type="caution">
    <text evidence="1">The sequence shown here is derived from an EMBL/GenBank/DDBJ whole genome shotgun (WGS) entry which is preliminary data.</text>
</comment>
<name>A0A9X3ZLW0_PASMD</name>
<evidence type="ECO:0000313" key="2">
    <source>
        <dbReference type="Proteomes" id="UP001145481"/>
    </source>
</evidence>
<gene>
    <name evidence="1" type="ORF">NM948_08320</name>
</gene>